<evidence type="ECO:0000313" key="3">
    <source>
        <dbReference type="EMBL" id="QGZ94191.1"/>
    </source>
</evidence>
<evidence type="ECO:0000256" key="2">
    <source>
        <dbReference type="ARBA" id="ARBA00022840"/>
    </source>
</evidence>
<name>A0A6I6MJV8_9CAUL</name>
<organism evidence="3 4">
    <name type="scientific">Terricaulis silvestris</name>
    <dbReference type="NCBI Taxonomy" id="2686094"/>
    <lineage>
        <taxon>Bacteria</taxon>
        <taxon>Pseudomonadati</taxon>
        <taxon>Pseudomonadota</taxon>
        <taxon>Alphaproteobacteria</taxon>
        <taxon>Caulobacterales</taxon>
        <taxon>Caulobacteraceae</taxon>
        <taxon>Terricaulis</taxon>
    </lineage>
</organism>
<dbReference type="InterPro" id="IPR043129">
    <property type="entry name" value="ATPase_NBD"/>
</dbReference>
<dbReference type="KEGG" id="tsv:DSM104635_01007"/>
<dbReference type="Proteomes" id="UP000431269">
    <property type="component" value="Chromosome"/>
</dbReference>
<dbReference type="Pfam" id="PF00012">
    <property type="entry name" value="HSP70"/>
    <property type="match status" value="1"/>
</dbReference>
<dbReference type="InterPro" id="IPR013126">
    <property type="entry name" value="Hsp_70_fam"/>
</dbReference>
<protein>
    <submittedName>
        <fullName evidence="3">Chaperone protein HscA</fullName>
    </submittedName>
</protein>
<dbReference type="PANTHER" id="PTHR42749:SF1">
    <property type="entry name" value="CELL SHAPE-DETERMINING PROTEIN MREB"/>
    <property type="match status" value="1"/>
</dbReference>
<dbReference type="Gene3D" id="3.30.420.40">
    <property type="match status" value="2"/>
</dbReference>
<dbReference type="SUPFAM" id="SSF53067">
    <property type="entry name" value="Actin-like ATPase domain"/>
    <property type="match status" value="2"/>
</dbReference>
<evidence type="ECO:0000256" key="1">
    <source>
        <dbReference type="ARBA" id="ARBA00022741"/>
    </source>
</evidence>
<evidence type="ECO:0000313" key="4">
    <source>
        <dbReference type="Proteomes" id="UP000431269"/>
    </source>
</evidence>
<dbReference type="GO" id="GO:0005524">
    <property type="term" value="F:ATP binding"/>
    <property type="evidence" value="ECO:0007669"/>
    <property type="project" value="UniProtKB-KW"/>
</dbReference>
<dbReference type="EMBL" id="CP047045">
    <property type="protein sequence ID" value="QGZ94191.1"/>
    <property type="molecule type" value="Genomic_DNA"/>
</dbReference>
<keyword evidence="1" id="KW-0547">Nucleotide-binding</keyword>
<proteinExistence type="predicted"/>
<accession>A0A6I6MJV8</accession>
<dbReference type="Gene3D" id="3.90.640.10">
    <property type="entry name" value="Actin, Chain A, domain 4"/>
    <property type="match status" value="1"/>
</dbReference>
<keyword evidence="4" id="KW-1185">Reference proteome</keyword>
<dbReference type="RefSeq" id="WP_158765147.1">
    <property type="nucleotide sequence ID" value="NZ_CP047045.1"/>
</dbReference>
<dbReference type="PANTHER" id="PTHR42749">
    <property type="entry name" value="CELL SHAPE-DETERMINING PROTEIN MREB"/>
    <property type="match status" value="1"/>
</dbReference>
<dbReference type="AlphaFoldDB" id="A0A6I6MJV8"/>
<keyword evidence="2" id="KW-0067">ATP-binding</keyword>
<dbReference type="GO" id="GO:0140662">
    <property type="term" value="F:ATP-dependent protein folding chaperone"/>
    <property type="evidence" value="ECO:0007669"/>
    <property type="project" value="InterPro"/>
</dbReference>
<reference evidence="4" key="1">
    <citation type="submission" date="2019-12" db="EMBL/GenBank/DDBJ databases">
        <title>Complete genome of Terracaulis silvestris 0127_4.</title>
        <authorList>
            <person name="Vieira S."/>
            <person name="Riedel T."/>
            <person name="Sproer C."/>
            <person name="Pascual J."/>
            <person name="Boedeker C."/>
            <person name="Overmann J."/>
        </authorList>
    </citation>
    <scope>NUCLEOTIDE SEQUENCE [LARGE SCALE GENOMIC DNA]</scope>
    <source>
        <strain evidence="4">0127_4</strain>
    </source>
</reference>
<gene>
    <name evidence="3" type="ORF">DSM104635_01007</name>
</gene>
<sequence length="451" mass="48290">MADGGDISRARICIDFGTALSKAAICLDPLLPLEVGVKPLPIGAISGGDHPLLTPSVLYVDSGRLFFGPTAFEHARRGVEDARDPLLSFKTVLGARNIEEALNSKLRPSVDPTGTFKQRDALALYLAYLDQLIREAIDLAPNIPNAAIYAPRRYTSPVWRPGSGVERMFEGIFNESAAISEKLGHLLLGPAGISIAQCKDALDKAAANPGDGRLETGVFEPHAAAAAALAFTNAPTRFVMVFDMGAGTTDIAAFEFDETVDPPTLGEIKEARHASALAGDEIDRILIELMLTKAHVVKGSEEDLKISRIARLAARDLKRELLRTGKCQLRLGWRTLAIRASDLMEYERFRQYLGALAGTIANSLKPVLERAQAVNADVVDVVLAGGGAHLTFIPALVQRAAASLNTPVKLRIGALTPANPLYMGIDKNLAEVFPQIAMSVGGSLVEMMPAR</sequence>